<feature type="compositionally biased region" description="Low complexity" evidence="1">
    <location>
        <begin position="118"/>
        <end position="133"/>
    </location>
</feature>
<evidence type="ECO:0000313" key="3">
    <source>
        <dbReference type="Proteomes" id="UP000275267"/>
    </source>
</evidence>
<dbReference type="AlphaFoldDB" id="A0A3L6TSE4"/>
<reference evidence="3" key="1">
    <citation type="journal article" date="2019" name="Nat. Commun.">
        <title>The genome of broomcorn millet.</title>
        <authorList>
            <person name="Zou C."/>
            <person name="Miki D."/>
            <person name="Li D."/>
            <person name="Tang Q."/>
            <person name="Xiao L."/>
            <person name="Rajput S."/>
            <person name="Deng P."/>
            <person name="Jia W."/>
            <person name="Huang R."/>
            <person name="Zhang M."/>
            <person name="Sun Y."/>
            <person name="Hu J."/>
            <person name="Fu X."/>
            <person name="Schnable P.S."/>
            <person name="Li F."/>
            <person name="Zhang H."/>
            <person name="Feng B."/>
            <person name="Zhu X."/>
            <person name="Liu R."/>
            <person name="Schnable J.C."/>
            <person name="Zhu J.-K."/>
            <person name="Zhang H."/>
        </authorList>
    </citation>
    <scope>NUCLEOTIDE SEQUENCE [LARGE SCALE GENOMIC DNA]</scope>
</reference>
<protein>
    <submittedName>
        <fullName evidence="2">Carboxylesterase 15</fullName>
    </submittedName>
</protein>
<keyword evidence="3" id="KW-1185">Reference proteome</keyword>
<dbReference type="Proteomes" id="UP000275267">
    <property type="component" value="Unassembled WGS sequence"/>
</dbReference>
<dbReference type="EMBL" id="PQIB02000001">
    <property type="protein sequence ID" value="RLN41774.1"/>
    <property type="molecule type" value="Genomic_DNA"/>
</dbReference>
<dbReference type="STRING" id="4540.A0A3L6TSE4"/>
<comment type="caution">
    <text evidence="2">The sequence shown here is derived from an EMBL/GenBank/DDBJ whole genome shotgun (WGS) entry which is preliminary data.</text>
</comment>
<gene>
    <name evidence="2" type="ORF">C2845_PM01G12240</name>
</gene>
<name>A0A3L6TSE4_PANMI</name>
<evidence type="ECO:0000313" key="2">
    <source>
        <dbReference type="EMBL" id="RLN41774.1"/>
    </source>
</evidence>
<dbReference type="OrthoDB" id="408631at2759"/>
<proteinExistence type="predicted"/>
<accession>A0A3L6TSE4</accession>
<evidence type="ECO:0000256" key="1">
    <source>
        <dbReference type="SAM" id="MobiDB-lite"/>
    </source>
</evidence>
<sequence length="167" mass="18305">MGELEPFFMLLAVALGSGLLGVTPARVAENVLLWSFFADVERTRSEAEFPPGPFVMLPVYDQFCRQCRLVPAGRGHEGPPDTEPVRAGEPRARCCGALAGSRGGRGAQPAARQRRGISRWSSSSWRGSTTASSPMEPWGDVGDELIRVVRRFVVELVSVSVYAMYYR</sequence>
<organism evidence="2 3">
    <name type="scientific">Panicum miliaceum</name>
    <name type="common">Proso millet</name>
    <name type="synonym">Broomcorn millet</name>
    <dbReference type="NCBI Taxonomy" id="4540"/>
    <lineage>
        <taxon>Eukaryota</taxon>
        <taxon>Viridiplantae</taxon>
        <taxon>Streptophyta</taxon>
        <taxon>Embryophyta</taxon>
        <taxon>Tracheophyta</taxon>
        <taxon>Spermatophyta</taxon>
        <taxon>Magnoliopsida</taxon>
        <taxon>Liliopsida</taxon>
        <taxon>Poales</taxon>
        <taxon>Poaceae</taxon>
        <taxon>PACMAD clade</taxon>
        <taxon>Panicoideae</taxon>
        <taxon>Panicodae</taxon>
        <taxon>Paniceae</taxon>
        <taxon>Panicinae</taxon>
        <taxon>Panicum</taxon>
        <taxon>Panicum sect. Panicum</taxon>
    </lineage>
</organism>
<feature type="region of interest" description="Disordered" evidence="1">
    <location>
        <begin position="98"/>
        <end position="137"/>
    </location>
</feature>